<dbReference type="InterPro" id="IPR013985">
    <property type="entry name" value="Ald_Fedxn_OxRdtase_dom3"/>
</dbReference>
<dbReference type="PANTHER" id="PTHR30038">
    <property type="entry name" value="ALDEHYDE FERREDOXIN OXIDOREDUCTASE"/>
    <property type="match status" value="1"/>
</dbReference>
<evidence type="ECO:0000313" key="11">
    <source>
        <dbReference type="Proteomes" id="UP000322976"/>
    </source>
</evidence>
<dbReference type="InterPro" id="IPR036021">
    <property type="entry name" value="Tungsten_al_ferr_oxy-like_C"/>
</dbReference>
<evidence type="ECO:0000256" key="3">
    <source>
        <dbReference type="ARBA" id="ARBA00022485"/>
    </source>
</evidence>
<keyword evidence="4" id="KW-0479">Metal-binding</keyword>
<protein>
    <recommendedName>
        <fullName evidence="9">Aldehyde ferredoxin oxidoreductase N-terminal domain-containing protein</fullName>
    </recommendedName>
</protein>
<dbReference type="Gene3D" id="1.10.569.10">
    <property type="entry name" value="Aldehyde Ferredoxin Oxidoreductase Protein, subunit A, domain 2"/>
    <property type="match status" value="1"/>
</dbReference>
<dbReference type="InterPro" id="IPR013983">
    <property type="entry name" value="Ald_Fedxn_OxRdtase_N"/>
</dbReference>
<keyword evidence="5" id="KW-0560">Oxidoreductase</keyword>
<dbReference type="Gene3D" id="3.60.9.10">
    <property type="entry name" value="Aldehyde ferredoxin oxidoreductase, N-terminal domain"/>
    <property type="match status" value="1"/>
</dbReference>
<evidence type="ECO:0000313" key="10">
    <source>
        <dbReference type="EMBL" id="TZE82514.1"/>
    </source>
</evidence>
<organism evidence="10 11">
    <name type="scientific">Calorimonas adulescens</name>
    <dbReference type="NCBI Taxonomy" id="2606906"/>
    <lineage>
        <taxon>Bacteria</taxon>
        <taxon>Bacillati</taxon>
        <taxon>Bacillota</taxon>
        <taxon>Clostridia</taxon>
        <taxon>Thermoanaerobacterales</taxon>
        <taxon>Thermoanaerobacteraceae</taxon>
        <taxon>Calorimonas</taxon>
    </lineage>
</organism>
<reference evidence="10 11" key="1">
    <citation type="submission" date="2019-08" db="EMBL/GenBank/DDBJ databases">
        <title>Calorimonas adulescens gen. nov., sp. nov., an anaerobic thermophilic bacterium from Sakhalin hot spring.</title>
        <authorList>
            <person name="Khomyakova M.A."/>
            <person name="Merkel A.Y."/>
            <person name="Novikov A."/>
            <person name="Bonch-Osmolovskaya E.A."/>
            <person name="Slobodkin A.I."/>
        </authorList>
    </citation>
    <scope>NUCLEOTIDE SEQUENCE [LARGE SCALE GENOMIC DNA]</scope>
    <source>
        <strain evidence="10 11">A05MB</strain>
    </source>
</reference>
<dbReference type="GO" id="GO:0009055">
    <property type="term" value="F:electron transfer activity"/>
    <property type="evidence" value="ECO:0007669"/>
    <property type="project" value="InterPro"/>
</dbReference>
<dbReference type="SUPFAM" id="SSF56228">
    <property type="entry name" value="Aldehyde ferredoxin oxidoreductase, N-terminal domain"/>
    <property type="match status" value="1"/>
</dbReference>
<dbReference type="InterPro" id="IPR013984">
    <property type="entry name" value="Ald_Fedxn_OxRdtase_dom2"/>
</dbReference>
<sequence>MSSEYGWAGKILRVDLTTGTFSTVDTMKYVPKYVGGYGVALRIWWEEVGPGIKAFDPENKVIIVNGPASGTLSPCSGRCNVISISPHSYPEQLTNTSIGGHFPAKLKWNGYDGIILEGKSPEPCYLLIQDGVPQLKPAKDLWGLGLIDAQQLLRERHGKDTESYGIGPAGENLVRFAIMGCGAHNATGQGGVGAVLGSKNLKAISLVGGKHQCRVADVEATIEKVKEFYPIRRKRPLIYGNLGKKEENPWWTDWSGDKPMFDTHAYDWMGEIQNMPYPIFAKSCATGCLGGCGFFEFRNVPTVSRIGLVTGMTGCVHTRYEQILSHADTDRNFERGFEIHVLAQQLGIGHHEIVYGIVPWLQYTKEMGIDTESLMGMPTDILNNQWWIDLLYMIAYRKGFGDTLAEGLRRTVEKLGPEKYWYPQHEGYDPAFGTKHKRKGPVAPIGGWGYASRGILSELKFPMWLPGALNWMIDTRDPHHNKWPDWIHDDFLAYLAKDPDKYGSDFPVKWAKDSTIRGILIDCLPVCFQFPLRKYMGWRWENEDEIIGEGHKSTGLEAALFSSVTGVETSEEEYYRAGERINTLTRAILLRNHDRTAKMEWDEIIRVLYDQVDPEKFEVTVANWYEALGWNRETGYPTREHLRDVGLEDLIPELEKIGKIG</sequence>
<evidence type="ECO:0000256" key="8">
    <source>
        <dbReference type="ARBA" id="ARBA00049934"/>
    </source>
</evidence>
<dbReference type="PANTHER" id="PTHR30038:SF0">
    <property type="entry name" value="TUNGSTEN-CONTAINING ALDEHYDE FERREDOXIN OXIDOREDUCTASE"/>
    <property type="match status" value="1"/>
</dbReference>
<gene>
    <name evidence="10" type="ORF">FWJ32_04340</name>
</gene>
<accession>A0A5D8QEA6</accession>
<dbReference type="AlphaFoldDB" id="A0A5D8QEA6"/>
<dbReference type="GO" id="GO:0046872">
    <property type="term" value="F:metal ion binding"/>
    <property type="evidence" value="ECO:0007669"/>
    <property type="project" value="UniProtKB-KW"/>
</dbReference>
<dbReference type="GO" id="GO:0016625">
    <property type="term" value="F:oxidoreductase activity, acting on the aldehyde or oxo group of donors, iron-sulfur protein as acceptor"/>
    <property type="evidence" value="ECO:0007669"/>
    <property type="project" value="InterPro"/>
</dbReference>
<dbReference type="Gene3D" id="1.10.599.10">
    <property type="entry name" value="Aldehyde Ferredoxin Oxidoreductase Protein, subunit A, domain 3"/>
    <property type="match status" value="1"/>
</dbReference>
<dbReference type="GO" id="GO:0051539">
    <property type="term" value="F:4 iron, 4 sulfur cluster binding"/>
    <property type="evidence" value="ECO:0007669"/>
    <property type="project" value="UniProtKB-KW"/>
</dbReference>
<keyword evidence="11" id="KW-1185">Reference proteome</keyword>
<dbReference type="SUPFAM" id="SSF48310">
    <property type="entry name" value="Aldehyde ferredoxin oxidoreductase, C-terminal domains"/>
    <property type="match status" value="1"/>
</dbReference>
<evidence type="ECO:0000256" key="4">
    <source>
        <dbReference type="ARBA" id="ARBA00022723"/>
    </source>
</evidence>
<evidence type="ECO:0000256" key="7">
    <source>
        <dbReference type="ARBA" id="ARBA00023014"/>
    </source>
</evidence>
<proteinExistence type="inferred from homology"/>
<dbReference type="InterPro" id="IPR001203">
    <property type="entry name" value="OxRdtase_Ald_Fedxn_C"/>
</dbReference>
<evidence type="ECO:0000259" key="9">
    <source>
        <dbReference type="SMART" id="SM00790"/>
    </source>
</evidence>
<comment type="similarity">
    <text evidence="2">Belongs to the AOR/FOR family.</text>
</comment>
<keyword evidence="7" id="KW-0411">Iron-sulfur</keyword>
<dbReference type="EMBL" id="VTPS01000005">
    <property type="protein sequence ID" value="TZE82514.1"/>
    <property type="molecule type" value="Genomic_DNA"/>
</dbReference>
<evidence type="ECO:0000256" key="5">
    <source>
        <dbReference type="ARBA" id="ARBA00023002"/>
    </source>
</evidence>
<dbReference type="Pfam" id="PF02730">
    <property type="entry name" value="AFOR_N"/>
    <property type="match status" value="1"/>
</dbReference>
<comment type="caution">
    <text evidence="10">The sequence shown here is derived from an EMBL/GenBank/DDBJ whole genome shotgun (WGS) entry which is preliminary data.</text>
</comment>
<dbReference type="InterPro" id="IPR051919">
    <property type="entry name" value="W-dependent_AOR"/>
</dbReference>
<name>A0A5D8QEA6_9THEO</name>
<comment type="cofactor">
    <cofactor evidence="8">
        <name>tungstopterin</name>
        <dbReference type="ChEBI" id="CHEBI:30402"/>
    </cofactor>
</comment>
<evidence type="ECO:0000256" key="1">
    <source>
        <dbReference type="ARBA" id="ARBA00001966"/>
    </source>
</evidence>
<dbReference type="RefSeq" id="WP_149544753.1">
    <property type="nucleotide sequence ID" value="NZ_VTPS01000005.1"/>
</dbReference>
<dbReference type="InterPro" id="IPR036503">
    <property type="entry name" value="Ald_Fedxn_OxRdtase_N_sf"/>
</dbReference>
<feature type="domain" description="Aldehyde ferredoxin oxidoreductase N-terminal" evidence="9">
    <location>
        <begin position="7"/>
        <end position="210"/>
    </location>
</feature>
<comment type="cofactor">
    <cofactor evidence="1">
        <name>[4Fe-4S] cluster</name>
        <dbReference type="ChEBI" id="CHEBI:49883"/>
    </cofactor>
</comment>
<evidence type="ECO:0000256" key="6">
    <source>
        <dbReference type="ARBA" id="ARBA00023004"/>
    </source>
</evidence>
<keyword evidence="6" id="KW-0408">Iron</keyword>
<dbReference type="SMART" id="SM00790">
    <property type="entry name" value="AFOR_N"/>
    <property type="match status" value="1"/>
</dbReference>
<dbReference type="Pfam" id="PF01314">
    <property type="entry name" value="AFOR_C"/>
    <property type="match status" value="1"/>
</dbReference>
<keyword evidence="3" id="KW-0004">4Fe-4S</keyword>
<dbReference type="Proteomes" id="UP000322976">
    <property type="component" value="Unassembled WGS sequence"/>
</dbReference>
<evidence type="ECO:0000256" key="2">
    <source>
        <dbReference type="ARBA" id="ARBA00011032"/>
    </source>
</evidence>